<evidence type="ECO:0000256" key="1">
    <source>
        <dbReference type="SAM" id="MobiDB-lite"/>
    </source>
</evidence>
<reference evidence="3" key="1">
    <citation type="journal article" date="2019" name="Int. J. Syst. Evol. Microbiol.">
        <title>The Global Catalogue of Microorganisms (GCM) 10K type strain sequencing project: providing services to taxonomists for standard genome sequencing and annotation.</title>
        <authorList>
            <consortium name="The Broad Institute Genomics Platform"/>
            <consortium name="The Broad Institute Genome Sequencing Center for Infectious Disease"/>
            <person name="Wu L."/>
            <person name="Ma J."/>
        </authorList>
    </citation>
    <scope>NUCLEOTIDE SEQUENCE [LARGE SCALE GENOMIC DNA]</scope>
    <source>
        <strain evidence="3">JCM 16546</strain>
    </source>
</reference>
<sequence length="159" mass="17547">MYRLELEDRVTPPTDRPLRDPASELAERIRARRLPEAVVQIATRGGAAVHPALGYRAADVWERPDGPAWEIVAASGRQDLVPLWTCGTVAVFSAADGSFLQWDAEEDGPWAVWPDFAGAVRDLLTDLWEDDADDGDRAVIARLLLPEHEIAAALVPEER</sequence>
<organism evidence="2 3">
    <name type="scientific">Microbacterium marinilacus</name>
    <dbReference type="NCBI Taxonomy" id="415209"/>
    <lineage>
        <taxon>Bacteria</taxon>
        <taxon>Bacillati</taxon>
        <taxon>Actinomycetota</taxon>
        <taxon>Actinomycetes</taxon>
        <taxon>Micrococcales</taxon>
        <taxon>Microbacteriaceae</taxon>
        <taxon>Microbacterium</taxon>
    </lineage>
</organism>
<gene>
    <name evidence="2" type="ORF">GCM10022202_04170</name>
</gene>
<name>A0ABP7B383_9MICO</name>
<evidence type="ECO:0000313" key="3">
    <source>
        <dbReference type="Proteomes" id="UP001410795"/>
    </source>
</evidence>
<feature type="region of interest" description="Disordered" evidence="1">
    <location>
        <begin position="1"/>
        <end position="22"/>
    </location>
</feature>
<dbReference type="EMBL" id="BAAAYV010000002">
    <property type="protein sequence ID" value="GAA3647836.1"/>
    <property type="molecule type" value="Genomic_DNA"/>
</dbReference>
<comment type="caution">
    <text evidence="2">The sequence shown here is derived from an EMBL/GenBank/DDBJ whole genome shotgun (WGS) entry which is preliminary data.</text>
</comment>
<evidence type="ECO:0000313" key="2">
    <source>
        <dbReference type="EMBL" id="GAA3647836.1"/>
    </source>
</evidence>
<keyword evidence="3" id="KW-1185">Reference proteome</keyword>
<proteinExistence type="predicted"/>
<accession>A0ABP7B383</accession>
<dbReference type="Proteomes" id="UP001410795">
    <property type="component" value="Unassembled WGS sequence"/>
</dbReference>
<protein>
    <submittedName>
        <fullName evidence="2">Uncharacterized protein</fullName>
    </submittedName>
</protein>